<feature type="region of interest" description="Disordered" evidence="1">
    <location>
        <begin position="55"/>
        <end position="97"/>
    </location>
</feature>
<protein>
    <submittedName>
        <fullName evidence="2">Uncharacterized protein</fullName>
    </submittedName>
</protein>
<gene>
    <name evidence="2" type="ORF">H5410_038361</name>
</gene>
<keyword evidence="3" id="KW-1185">Reference proteome</keyword>
<evidence type="ECO:0000313" key="2">
    <source>
        <dbReference type="EMBL" id="KAG5597129.1"/>
    </source>
</evidence>
<proteinExistence type="predicted"/>
<feature type="non-terminal residue" evidence="2">
    <location>
        <position position="1"/>
    </location>
</feature>
<evidence type="ECO:0000256" key="1">
    <source>
        <dbReference type="SAM" id="MobiDB-lite"/>
    </source>
</evidence>
<dbReference type="AlphaFoldDB" id="A0A9J5Y9V2"/>
<organism evidence="2 3">
    <name type="scientific">Solanum commersonii</name>
    <name type="common">Commerson's wild potato</name>
    <name type="synonym">Commerson's nightshade</name>
    <dbReference type="NCBI Taxonomy" id="4109"/>
    <lineage>
        <taxon>Eukaryota</taxon>
        <taxon>Viridiplantae</taxon>
        <taxon>Streptophyta</taxon>
        <taxon>Embryophyta</taxon>
        <taxon>Tracheophyta</taxon>
        <taxon>Spermatophyta</taxon>
        <taxon>Magnoliopsida</taxon>
        <taxon>eudicotyledons</taxon>
        <taxon>Gunneridae</taxon>
        <taxon>Pentapetalae</taxon>
        <taxon>asterids</taxon>
        <taxon>lamiids</taxon>
        <taxon>Solanales</taxon>
        <taxon>Solanaceae</taxon>
        <taxon>Solanoideae</taxon>
        <taxon>Solaneae</taxon>
        <taxon>Solanum</taxon>
    </lineage>
</organism>
<dbReference type="EMBL" id="JACXVP010000007">
    <property type="protein sequence ID" value="KAG5597129.1"/>
    <property type="molecule type" value="Genomic_DNA"/>
</dbReference>
<feature type="compositionally biased region" description="Basic and acidic residues" evidence="1">
    <location>
        <begin position="81"/>
        <end position="97"/>
    </location>
</feature>
<feature type="compositionally biased region" description="Basic and acidic residues" evidence="1">
    <location>
        <begin position="55"/>
        <end position="73"/>
    </location>
</feature>
<sequence>MKTLRSNNLEMLETHIGVLADQELTHPKDENSRNEDVEIDVHVVWGRVLADLEISHPKDENSRNEDVEIDDRSYWGQGESGLHDGQDEGGEVERFGH</sequence>
<evidence type="ECO:0000313" key="3">
    <source>
        <dbReference type="Proteomes" id="UP000824120"/>
    </source>
</evidence>
<comment type="caution">
    <text evidence="2">The sequence shown here is derived from an EMBL/GenBank/DDBJ whole genome shotgun (WGS) entry which is preliminary data.</text>
</comment>
<dbReference type="Proteomes" id="UP000824120">
    <property type="component" value="Chromosome 7"/>
</dbReference>
<name>A0A9J5Y9V2_SOLCO</name>
<reference evidence="2 3" key="1">
    <citation type="submission" date="2020-09" db="EMBL/GenBank/DDBJ databases">
        <title>De no assembly of potato wild relative species, Solanum commersonii.</title>
        <authorList>
            <person name="Cho K."/>
        </authorList>
    </citation>
    <scope>NUCLEOTIDE SEQUENCE [LARGE SCALE GENOMIC DNA]</scope>
    <source>
        <strain evidence="2">LZ3.2</strain>
        <tissue evidence="2">Leaf</tissue>
    </source>
</reference>
<accession>A0A9J5Y9V2</accession>